<evidence type="ECO:0000313" key="3">
    <source>
        <dbReference type="Proteomes" id="UP000270866"/>
    </source>
</evidence>
<keyword evidence="1" id="KW-1133">Transmembrane helix</keyword>
<comment type="caution">
    <text evidence="2">The sequence shown here is derived from an EMBL/GenBank/DDBJ whole genome shotgun (WGS) entry which is preliminary data.</text>
</comment>
<sequence length="176" mass="20841">MGLQTLPPEAQAQDIRLPFRWHSEYREAFVQGAQTGRRVRQEAACTRDRAEEDPSRNIVEMLHLDTSDAKEQAVANALIQRFDRDHFQRLRLELVVDANVSFRQPEHCQLRHIFEYLNPSVAATNALHIPRVFVIALIPIFTIFFFFFFFLLIMLFHMDRTYRRPVLQCWTQPKLL</sequence>
<dbReference type="Proteomes" id="UP000270866">
    <property type="component" value="Unassembled WGS sequence"/>
</dbReference>
<keyword evidence="1" id="KW-0812">Transmembrane</keyword>
<keyword evidence="1" id="KW-0472">Membrane</keyword>
<protein>
    <submittedName>
        <fullName evidence="2">Uncharacterized protein</fullName>
    </submittedName>
</protein>
<reference evidence="2 3" key="1">
    <citation type="journal article" date="2018" name="Sci. Rep.">
        <title>Characterisation of pathogen-specific regions and novel effector candidates in Fusarium oxysporum f. sp. cepae.</title>
        <authorList>
            <person name="Armitage A.D."/>
            <person name="Taylor A."/>
            <person name="Sobczyk M.K."/>
            <person name="Baxter L."/>
            <person name="Greenfield B.P."/>
            <person name="Bates H.J."/>
            <person name="Wilson F."/>
            <person name="Jackson A.C."/>
            <person name="Ott S."/>
            <person name="Harrison R.J."/>
            <person name="Clarkson J.P."/>
        </authorList>
    </citation>
    <scope>NUCLEOTIDE SEQUENCE [LARGE SCALE GENOMIC DNA]</scope>
    <source>
        <strain evidence="2 3">FoC_Fus2</strain>
    </source>
</reference>
<accession>A0A3L6MYL8</accession>
<gene>
    <name evidence="2" type="ORF">BFJ65_g15380</name>
</gene>
<name>A0A3L6MYL8_FUSOX</name>
<feature type="transmembrane region" description="Helical" evidence="1">
    <location>
        <begin position="132"/>
        <end position="156"/>
    </location>
</feature>
<dbReference type="AlphaFoldDB" id="A0A3L6MYL8"/>
<evidence type="ECO:0000256" key="1">
    <source>
        <dbReference type="SAM" id="Phobius"/>
    </source>
</evidence>
<proteinExistence type="predicted"/>
<organism evidence="2 3">
    <name type="scientific">Fusarium oxysporum f. sp. cepae</name>
    <dbReference type="NCBI Taxonomy" id="396571"/>
    <lineage>
        <taxon>Eukaryota</taxon>
        <taxon>Fungi</taxon>
        <taxon>Dikarya</taxon>
        <taxon>Ascomycota</taxon>
        <taxon>Pezizomycotina</taxon>
        <taxon>Sordariomycetes</taxon>
        <taxon>Hypocreomycetidae</taxon>
        <taxon>Hypocreales</taxon>
        <taxon>Nectriaceae</taxon>
        <taxon>Fusarium</taxon>
        <taxon>Fusarium oxysporum species complex</taxon>
    </lineage>
</organism>
<dbReference type="EMBL" id="MRCU01000011">
    <property type="protein sequence ID" value="RKK10078.1"/>
    <property type="molecule type" value="Genomic_DNA"/>
</dbReference>
<evidence type="ECO:0000313" key="2">
    <source>
        <dbReference type="EMBL" id="RKK10078.1"/>
    </source>
</evidence>